<dbReference type="EnsemblMetazoa" id="XM_003726334">
    <property type="protein sequence ID" value="XP_003726382"/>
    <property type="gene ID" value="LOC100888794"/>
</dbReference>
<sequence length="223" mass="24584">MCTGLKRLTFSAPWSPLFTFLSQDLKFVPDPCACDVNLFKLTFGICCNQKSKEMFSSKKCLVLITLVCGLGLVLSCQPPDCDRPDCGTCGNACCTLELLFTAPSEKVFNAYVDGLKRGGDDSRYTFIGSDDLRKYKVAADFILQGWHHTKEHHYNDTLNFTFSTTDSSCLVKAFSVSQIAGAYCDAGQNYKNLIGLTKNLSMSFTEHVVSGCPPSNPIFNLLE</sequence>
<reference evidence="1" key="2">
    <citation type="submission" date="2021-01" db="UniProtKB">
        <authorList>
            <consortium name="EnsemblMetazoa"/>
        </authorList>
    </citation>
    <scope>IDENTIFICATION</scope>
</reference>
<protein>
    <submittedName>
        <fullName evidence="1">Uncharacterized protein</fullName>
    </submittedName>
</protein>
<evidence type="ECO:0000313" key="1">
    <source>
        <dbReference type="EnsemblMetazoa" id="XP_003726382"/>
    </source>
</evidence>
<name>A0A7M7GKX5_STRPU</name>
<dbReference type="Proteomes" id="UP000007110">
    <property type="component" value="Unassembled WGS sequence"/>
</dbReference>
<dbReference type="InParanoid" id="A0A7M7GKX5"/>
<dbReference type="OrthoDB" id="191791at2759"/>
<accession>A0A7M7GKX5</accession>
<proteinExistence type="predicted"/>
<dbReference type="GeneID" id="100888794"/>
<reference evidence="2" key="1">
    <citation type="submission" date="2015-02" db="EMBL/GenBank/DDBJ databases">
        <title>Genome sequencing for Strongylocentrotus purpuratus.</title>
        <authorList>
            <person name="Murali S."/>
            <person name="Liu Y."/>
            <person name="Vee V."/>
            <person name="English A."/>
            <person name="Wang M."/>
            <person name="Skinner E."/>
            <person name="Han Y."/>
            <person name="Muzny D.M."/>
            <person name="Worley K.C."/>
            <person name="Gibbs R.A."/>
        </authorList>
    </citation>
    <scope>NUCLEOTIDE SEQUENCE</scope>
</reference>
<dbReference type="PANTHER" id="PTHR38564">
    <property type="entry name" value="SI:CH73-250A16.5-RELATED"/>
    <property type="match status" value="1"/>
</dbReference>
<dbReference type="OMA" id="GVHMTLV"/>
<dbReference type="PANTHER" id="PTHR38564:SF1">
    <property type="match status" value="1"/>
</dbReference>
<organism evidence="1 2">
    <name type="scientific">Strongylocentrotus purpuratus</name>
    <name type="common">Purple sea urchin</name>
    <dbReference type="NCBI Taxonomy" id="7668"/>
    <lineage>
        <taxon>Eukaryota</taxon>
        <taxon>Metazoa</taxon>
        <taxon>Echinodermata</taxon>
        <taxon>Eleutherozoa</taxon>
        <taxon>Echinozoa</taxon>
        <taxon>Echinoidea</taxon>
        <taxon>Euechinoidea</taxon>
        <taxon>Echinacea</taxon>
        <taxon>Camarodonta</taxon>
        <taxon>Echinidea</taxon>
        <taxon>Strongylocentrotidae</taxon>
        <taxon>Strongylocentrotus</taxon>
    </lineage>
</organism>
<evidence type="ECO:0000313" key="2">
    <source>
        <dbReference type="Proteomes" id="UP000007110"/>
    </source>
</evidence>
<keyword evidence="2" id="KW-1185">Reference proteome</keyword>
<dbReference type="RefSeq" id="XP_003726382.3">
    <property type="nucleotide sequence ID" value="XM_003726334.3"/>
</dbReference>
<dbReference type="KEGG" id="spu:100888794"/>
<dbReference type="AlphaFoldDB" id="A0A7M7GKX5"/>